<evidence type="ECO:0000313" key="1">
    <source>
        <dbReference type="EMBL" id="SVD04112.1"/>
    </source>
</evidence>
<feature type="non-terminal residue" evidence="1">
    <location>
        <position position="1"/>
    </location>
</feature>
<protein>
    <submittedName>
        <fullName evidence="1">Uncharacterized protein</fullName>
    </submittedName>
</protein>
<dbReference type="EMBL" id="UINC01125941">
    <property type="protein sequence ID" value="SVD04112.1"/>
    <property type="molecule type" value="Genomic_DNA"/>
</dbReference>
<dbReference type="AlphaFoldDB" id="A0A382S3F9"/>
<accession>A0A382S3F9</accession>
<gene>
    <name evidence="1" type="ORF">METZ01_LOCUS356966</name>
</gene>
<organism evidence="1">
    <name type="scientific">marine metagenome</name>
    <dbReference type="NCBI Taxonomy" id="408172"/>
    <lineage>
        <taxon>unclassified sequences</taxon>
        <taxon>metagenomes</taxon>
        <taxon>ecological metagenomes</taxon>
    </lineage>
</organism>
<reference evidence="1" key="1">
    <citation type="submission" date="2018-05" db="EMBL/GenBank/DDBJ databases">
        <authorList>
            <person name="Lanie J.A."/>
            <person name="Ng W.-L."/>
            <person name="Kazmierczak K.M."/>
            <person name="Andrzejewski T.M."/>
            <person name="Davidsen T.M."/>
            <person name="Wayne K.J."/>
            <person name="Tettelin H."/>
            <person name="Glass J.I."/>
            <person name="Rusch D."/>
            <person name="Podicherti R."/>
            <person name="Tsui H.-C.T."/>
            <person name="Winkler M.E."/>
        </authorList>
    </citation>
    <scope>NUCLEOTIDE SEQUENCE</scope>
</reference>
<proteinExistence type="predicted"/>
<dbReference type="Gene3D" id="2.160.20.10">
    <property type="entry name" value="Single-stranded right-handed beta-helix, Pectin lyase-like"/>
    <property type="match status" value="2"/>
</dbReference>
<name>A0A382S3F9_9ZZZZ</name>
<sequence>IAPSVNNKGVVIAKLGTVGLVSGEATTIDFVGNDLIAFTIKKPVEGQVLDKDGNLISDRISNSGSIQADGGTVILSAKSASKIIRDAINVEGMVSAKTVTKKNGRIFISGGDQGNVNVAGTLDASGEKPGDQGGEIVVKGASVVVDKGSIQAKGNEAKGGEVTVIGTDSVSAGGTMDVSGKTGGNVNITTGGLSIAAPILAKGTTGEGGTININTLFKSWEVVSAMLDVSGASGGTIKHFADQQITTSGKYLAIGNDGKGGSIDVTANSLRFLSNTIDASGTMGGGSIRLGGEYQGGKNLAVDEIPNAQMLLIND</sequence>
<feature type="non-terminal residue" evidence="1">
    <location>
        <position position="315"/>
    </location>
</feature>
<dbReference type="InterPro" id="IPR012334">
    <property type="entry name" value="Pectin_lyas_fold"/>
</dbReference>